<dbReference type="Proteomes" id="UP000265520">
    <property type="component" value="Unassembled WGS sequence"/>
</dbReference>
<dbReference type="EMBL" id="LXQA010761806">
    <property type="protein sequence ID" value="MCI69725.1"/>
    <property type="molecule type" value="Genomic_DNA"/>
</dbReference>
<name>A0A392UDC6_9FABA</name>
<reference evidence="1 2" key="1">
    <citation type="journal article" date="2018" name="Front. Plant Sci.">
        <title>Red Clover (Trifolium pratense) and Zigzag Clover (T. medium) - A Picture of Genomic Similarities and Differences.</title>
        <authorList>
            <person name="Dluhosova J."/>
            <person name="Istvanek J."/>
            <person name="Nedelnik J."/>
            <person name="Repkova J."/>
        </authorList>
    </citation>
    <scope>NUCLEOTIDE SEQUENCE [LARGE SCALE GENOMIC DNA]</scope>
    <source>
        <strain evidence="2">cv. 10/8</strain>
        <tissue evidence="1">Leaf</tissue>
    </source>
</reference>
<accession>A0A392UDC6</accession>
<dbReference type="AlphaFoldDB" id="A0A392UDC6"/>
<evidence type="ECO:0000313" key="2">
    <source>
        <dbReference type="Proteomes" id="UP000265520"/>
    </source>
</evidence>
<keyword evidence="2" id="KW-1185">Reference proteome</keyword>
<proteinExistence type="predicted"/>
<comment type="caution">
    <text evidence="1">The sequence shown here is derived from an EMBL/GenBank/DDBJ whole genome shotgun (WGS) entry which is preliminary data.</text>
</comment>
<protein>
    <submittedName>
        <fullName evidence="1">Uncharacterized protein</fullName>
    </submittedName>
</protein>
<sequence>KANLTFIKISSEELQRIGCSDALDLQKIEDSQRQLFIRSQKLSEDDQHICVDKYLSCQNFSMNV</sequence>
<evidence type="ECO:0000313" key="1">
    <source>
        <dbReference type="EMBL" id="MCI69725.1"/>
    </source>
</evidence>
<organism evidence="1 2">
    <name type="scientific">Trifolium medium</name>
    <dbReference type="NCBI Taxonomy" id="97028"/>
    <lineage>
        <taxon>Eukaryota</taxon>
        <taxon>Viridiplantae</taxon>
        <taxon>Streptophyta</taxon>
        <taxon>Embryophyta</taxon>
        <taxon>Tracheophyta</taxon>
        <taxon>Spermatophyta</taxon>
        <taxon>Magnoliopsida</taxon>
        <taxon>eudicotyledons</taxon>
        <taxon>Gunneridae</taxon>
        <taxon>Pentapetalae</taxon>
        <taxon>rosids</taxon>
        <taxon>fabids</taxon>
        <taxon>Fabales</taxon>
        <taxon>Fabaceae</taxon>
        <taxon>Papilionoideae</taxon>
        <taxon>50 kb inversion clade</taxon>
        <taxon>NPAAA clade</taxon>
        <taxon>Hologalegina</taxon>
        <taxon>IRL clade</taxon>
        <taxon>Trifolieae</taxon>
        <taxon>Trifolium</taxon>
    </lineage>
</organism>
<feature type="non-terminal residue" evidence="1">
    <location>
        <position position="1"/>
    </location>
</feature>